<evidence type="ECO:0000313" key="8">
    <source>
        <dbReference type="Proteomes" id="UP000886523"/>
    </source>
</evidence>
<dbReference type="PIRSF" id="PIRSF000332">
    <property type="entry name" value="FMO"/>
    <property type="match status" value="1"/>
</dbReference>
<evidence type="ECO:0008006" key="9">
    <source>
        <dbReference type="Google" id="ProtNLM"/>
    </source>
</evidence>
<name>A0A9P6AYT5_9AGAM</name>
<dbReference type="GO" id="GO:0050661">
    <property type="term" value="F:NADP binding"/>
    <property type="evidence" value="ECO:0007669"/>
    <property type="project" value="InterPro"/>
</dbReference>
<evidence type="ECO:0000256" key="1">
    <source>
        <dbReference type="ARBA" id="ARBA00009183"/>
    </source>
</evidence>
<keyword evidence="8" id="KW-1185">Reference proteome</keyword>
<dbReference type="InterPro" id="IPR050346">
    <property type="entry name" value="FMO-like"/>
</dbReference>
<keyword evidence="4" id="KW-0521">NADP</keyword>
<evidence type="ECO:0000256" key="5">
    <source>
        <dbReference type="ARBA" id="ARBA00023002"/>
    </source>
</evidence>
<keyword evidence="2" id="KW-0285">Flavoprotein</keyword>
<comment type="caution">
    <text evidence="7">The sequence shown here is derived from an EMBL/GenBank/DDBJ whole genome shotgun (WGS) entry which is preliminary data.</text>
</comment>
<keyword evidence="6" id="KW-0472">Membrane</keyword>
<dbReference type="InterPro" id="IPR036188">
    <property type="entry name" value="FAD/NAD-bd_sf"/>
</dbReference>
<dbReference type="EMBL" id="MU128960">
    <property type="protein sequence ID" value="KAF9514503.1"/>
    <property type="molecule type" value="Genomic_DNA"/>
</dbReference>
<dbReference type="PRINTS" id="PR00370">
    <property type="entry name" value="FMOXYGENASE"/>
</dbReference>
<evidence type="ECO:0000313" key="7">
    <source>
        <dbReference type="EMBL" id="KAF9514503.1"/>
    </source>
</evidence>
<protein>
    <recommendedName>
        <fullName evidence="9">Dimethylaniline monooxygenase</fullName>
    </recommendedName>
</protein>
<dbReference type="GO" id="GO:0050660">
    <property type="term" value="F:flavin adenine dinucleotide binding"/>
    <property type="evidence" value="ECO:0007669"/>
    <property type="project" value="InterPro"/>
</dbReference>
<dbReference type="InterPro" id="IPR000960">
    <property type="entry name" value="Flavin_mOase"/>
</dbReference>
<dbReference type="AlphaFoldDB" id="A0A9P6AYT5"/>
<evidence type="ECO:0000256" key="2">
    <source>
        <dbReference type="ARBA" id="ARBA00022630"/>
    </source>
</evidence>
<dbReference type="Pfam" id="PF00743">
    <property type="entry name" value="FMO-like"/>
    <property type="match status" value="2"/>
</dbReference>
<dbReference type="InterPro" id="IPR020946">
    <property type="entry name" value="Flavin_mOase-like"/>
</dbReference>
<evidence type="ECO:0000256" key="3">
    <source>
        <dbReference type="ARBA" id="ARBA00022827"/>
    </source>
</evidence>
<keyword evidence="3" id="KW-0274">FAD</keyword>
<dbReference type="GO" id="GO:0004499">
    <property type="term" value="F:N,N-dimethylaniline monooxygenase activity"/>
    <property type="evidence" value="ECO:0007669"/>
    <property type="project" value="InterPro"/>
</dbReference>
<keyword evidence="6" id="KW-1133">Transmembrane helix</keyword>
<keyword evidence="6" id="KW-0812">Transmembrane</keyword>
<evidence type="ECO:0000256" key="6">
    <source>
        <dbReference type="SAM" id="Phobius"/>
    </source>
</evidence>
<organism evidence="7 8">
    <name type="scientific">Hydnum rufescens UP504</name>
    <dbReference type="NCBI Taxonomy" id="1448309"/>
    <lineage>
        <taxon>Eukaryota</taxon>
        <taxon>Fungi</taxon>
        <taxon>Dikarya</taxon>
        <taxon>Basidiomycota</taxon>
        <taxon>Agaricomycotina</taxon>
        <taxon>Agaricomycetes</taxon>
        <taxon>Cantharellales</taxon>
        <taxon>Hydnaceae</taxon>
        <taxon>Hydnum</taxon>
    </lineage>
</organism>
<comment type="similarity">
    <text evidence="1">Belongs to the FMO family.</text>
</comment>
<feature type="transmembrane region" description="Helical" evidence="6">
    <location>
        <begin position="557"/>
        <end position="584"/>
    </location>
</feature>
<gene>
    <name evidence="7" type="ORF">BS47DRAFT_1328903</name>
</gene>
<evidence type="ECO:0000256" key="4">
    <source>
        <dbReference type="ARBA" id="ARBA00022857"/>
    </source>
</evidence>
<keyword evidence="5" id="KW-0560">Oxidoreductase</keyword>
<dbReference type="Gene3D" id="3.50.50.60">
    <property type="entry name" value="FAD/NAD(P)-binding domain"/>
    <property type="match status" value="1"/>
</dbReference>
<accession>A0A9P6AYT5</accession>
<reference evidence="7" key="1">
    <citation type="journal article" date="2020" name="Nat. Commun.">
        <title>Large-scale genome sequencing of mycorrhizal fungi provides insights into the early evolution of symbiotic traits.</title>
        <authorList>
            <person name="Miyauchi S."/>
            <person name="Kiss E."/>
            <person name="Kuo A."/>
            <person name="Drula E."/>
            <person name="Kohler A."/>
            <person name="Sanchez-Garcia M."/>
            <person name="Morin E."/>
            <person name="Andreopoulos B."/>
            <person name="Barry K.W."/>
            <person name="Bonito G."/>
            <person name="Buee M."/>
            <person name="Carver A."/>
            <person name="Chen C."/>
            <person name="Cichocki N."/>
            <person name="Clum A."/>
            <person name="Culley D."/>
            <person name="Crous P.W."/>
            <person name="Fauchery L."/>
            <person name="Girlanda M."/>
            <person name="Hayes R.D."/>
            <person name="Keri Z."/>
            <person name="LaButti K."/>
            <person name="Lipzen A."/>
            <person name="Lombard V."/>
            <person name="Magnuson J."/>
            <person name="Maillard F."/>
            <person name="Murat C."/>
            <person name="Nolan M."/>
            <person name="Ohm R.A."/>
            <person name="Pangilinan J."/>
            <person name="Pereira M.F."/>
            <person name="Perotto S."/>
            <person name="Peter M."/>
            <person name="Pfister S."/>
            <person name="Riley R."/>
            <person name="Sitrit Y."/>
            <person name="Stielow J.B."/>
            <person name="Szollosi G."/>
            <person name="Zifcakova L."/>
            <person name="Stursova M."/>
            <person name="Spatafora J.W."/>
            <person name="Tedersoo L."/>
            <person name="Vaario L.M."/>
            <person name="Yamada A."/>
            <person name="Yan M."/>
            <person name="Wang P."/>
            <person name="Xu J."/>
            <person name="Bruns T."/>
            <person name="Baldrian P."/>
            <person name="Vilgalys R."/>
            <person name="Dunand C."/>
            <person name="Henrissat B."/>
            <person name="Grigoriev I.V."/>
            <person name="Hibbett D."/>
            <person name="Nagy L.G."/>
            <person name="Martin F.M."/>
        </authorList>
    </citation>
    <scope>NUCLEOTIDE SEQUENCE</scope>
    <source>
        <strain evidence="7">UP504</strain>
    </source>
</reference>
<dbReference type="Proteomes" id="UP000886523">
    <property type="component" value="Unassembled WGS sequence"/>
</dbReference>
<dbReference type="OrthoDB" id="74360at2759"/>
<dbReference type="SUPFAM" id="SSF51905">
    <property type="entry name" value="FAD/NAD(P)-binding domain"/>
    <property type="match status" value="2"/>
</dbReference>
<proteinExistence type="inferred from homology"/>
<dbReference type="PANTHER" id="PTHR23023">
    <property type="entry name" value="DIMETHYLANILINE MONOOXYGENASE"/>
    <property type="match status" value="1"/>
</dbReference>
<sequence length="590" mass="66266">MKVVIIGAGPSGLVVCKTLLQEFSEEYPFDPIILEAEDDIGGTFQYRGYENASLVSSKQITSFSDFRLPLDHPDHLTLPEYIKYLRDYARHFKLDDRIRLGCRVTRIRRDPTGGHVVEFVESKVSPQAQTIHADFIAVCSGLHVIPSTPDIPGIENVLHPKISPADGITPQVYHSSAYKARAQLANRRVMILGTGETGHDLAYEAAKAGATEVTLCTRGGFLSFPKVLNDFQLLGFKFEGNLPIDGLITNLFETTYVHPWVAKLHLRWFVSDFVIKRVLWFLTGTQAGCNQWVGELDSERLGRAYVFLNKSNKAMPYINRSYRKRPKFMEYISRYIDPPEDSPPVTNFSVELAPFPTQFLPSGQAVFPVTHRKESKRIQGMTIKPQTVIYATGYTQNFDFFDSEGHYPTLNDIDVRNVFKQGDESIGFIGFVRPGVGAIPPISEMQAMFWTAIITSKIPVPTSLPHYHLLVKETARIKYGVDHSSYMSTLAKDMGAAPDLWKLWQEHGAKVLICYCFGAAFTPFYRLQPPYQTPSAPQIVKAEIWETIARRGIFGNLFMAIIPMAGYAIVNLLALVLEGIWIVAGKALEK</sequence>